<dbReference type="RefSeq" id="WP_254267226.1">
    <property type="nucleotide sequence ID" value="NZ_CP100400.1"/>
</dbReference>
<feature type="domain" description="Pyridoxamine 5'-phosphate oxidase N-terminal" evidence="3">
    <location>
        <begin position="52"/>
        <end position="162"/>
    </location>
</feature>
<dbReference type="AlphaFoldDB" id="A0ABD5PXU6"/>
<keyword evidence="1" id="KW-0560">Oxidoreductase</keyword>
<accession>A0ABD5PXU6</accession>
<sequence length="179" mass="20466">MTDREPEESRDRGDDRTDADAHRDRPETEASYGIPDDAEGTLSWEFVTSRMADDRTYWLSTTRPDGRPHARPVWGVWVDGRFHCGGGERTRWVRNLKANPAVAVHREDGEEVVVVEGTAERIDPDTAEADRVERIDAAYEEKYDIRHGTPFFAVRPDTVLAWSDYPDDATRWTFGESDP</sequence>
<evidence type="ECO:0000259" key="3">
    <source>
        <dbReference type="Pfam" id="PF01243"/>
    </source>
</evidence>
<reference evidence="4 5" key="1">
    <citation type="journal article" date="2019" name="Int. J. Syst. Evol. Microbiol.">
        <title>The Global Catalogue of Microorganisms (GCM) 10K type strain sequencing project: providing services to taxonomists for standard genome sequencing and annotation.</title>
        <authorList>
            <consortium name="The Broad Institute Genomics Platform"/>
            <consortium name="The Broad Institute Genome Sequencing Center for Infectious Disease"/>
            <person name="Wu L."/>
            <person name="Ma J."/>
        </authorList>
    </citation>
    <scope>NUCLEOTIDE SEQUENCE [LARGE SCALE GENOMIC DNA]</scope>
    <source>
        <strain evidence="4 5">XZYJ18</strain>
    </source>
</reference>
<dbReference type="InterPro" id="IPR012349">
    <property type="entry name" value="Split_barrel_FMN-bd"/>
</dbReference>
<protein>
    <submittedName>
        <fullName evidence="4">Nitroreductase/quinone reductase family protein</fullName>
    </submittedName>
</protein>
<dbReference type="SUPFAM" id="SSF50475">
    <property type="entry name" value="FMN-binding split barrel"/>
    <property type="match status" value="1"/>
</dbReference>
<organism evidence="4 5">
    <name type="scientific">Halorussus aquaticus</name>
    <dbReference type="NCBI Taxonomy" id="2953748"/>
    <lineage>
        <taxon>Archaea</taxon>
        <taxon>Methanobacteriati</taxon>
        <taxon>Methanobacteriota</taxon>
        <taxon>Stenosarchaea group</taxon>
        <taxon>Halobacteria</taxon>
        <taxon>Halobacteriales</taxon>
        <taxon>Haladaptataceae</taxon>
        <taxon>Halorussus</taxon>
    </lineage>
</organism>
<keyword evidence="5" id="KW-1185">Reference proteome</keyword>
<dbReference type="InterPro" id="IPR052019">
    <property type="entry name" value="F420H2_bilvrd_red/Heme_oxyg"/>
</dbReference>
<dbReference type="GO" id="GO:0016491">
    <property type="term" value="F:oxidoreductase activity"/>
    <property type="evidence" value="ECO:0007669"/>
    <property type="project" value="UniProtKB-KW"/>
</dbReference>
<dbReference type="GeneID" id="73045661"/>
<evidence type="ECO:0000256" key="2">
    <source>
        <dbReference type="SAM" id="MobiDB-lite"/>
    </source>
</evidence>
<dbReference type="InterPro" id="IPR011576">
    <property type="entry name" value="Pyridox_Oxase_N"/>
</dbReference>
<dbReference type="Pfam" id="PF01243">
    <property type="entry name" value="PNPOx_N"/>
    <property type="match status" value="1"/>
</dbReference>
<feature type="compositionally biased region" description="Basic and acidic residues" evidence="2">
    <location>
        <begin position="1"/>
        <end position="28"/>
    </location>
</feature>
<dbReference type="Proteomes" id="UP001595945">
    <property type="component" value="Unassembled WGS sequence"/>
</dbReference>
<evidence type="ECO:0000313" key="5">
    <source>
        <dbReference type="Proteomes" id="UP001595945"/>
    </source>
</evidence>
<dbReference type="Gene3D" id="2.30.110.10">
    <property type="entry name" value="Electron Transport, Fmn-binding Protein, Chain A"/>
    <property type="match status" value="1"/>
</dbReference>
<dbReference type="PANTHER" id="PTHR35176">
    <property type="entry name" value="HEME OXYGENASE HI_0854-RELATED"/>
    <property type="match status" value="1"/>
</dbReference>
<comment type="caution">
    <text evidence="4">The sequence shown here is derived from an EMBL/GenBank/DDBJ whole genome shotgun (WGS) entry which is preliminary data.</text>
</comment>
<proteinExistence type="predicted"/>
<feature type="region of interest" description="Disordered" evidence="2">
    <location>
        <begin position="1"/>
        <end position="39"/>
    </location>
</feature>
<gene>
    <name evidence="4" type="ORF">ACFO9K_03345</name>
</gene>
<dbReference type="PANTHER" id="PTHR35176:SF4">
    <property type="entry name" value="PYRIDOXAMINE 5'-PHOSPHATE OXIDASE-RELATED FMN-BINDING"/>
    <property type="match status" value="1"/>
</dbReference>
<name>A0ABD5PXU6_9EURY</name>
<evidence type="ECO:0000313" key="4">
    <source>
        <dbReference type="EMBL" id="MFC4823292.1"/>
    </source>
</evidence>
<dbReference type="EMBL" id="JBHSHT010000001">
    <property type="protein sequence ID" value="MFC4823292.1"/>
    <property type="molecule type" value="Genomic_DNA"/>
</dbReference>
<evidence type="ECO:0000256" key="1">
    <source>
        <dbReference type="ARBA" id="ARBA00023002"/>
    </source>
</evidence>